<organism evidence="4">
    <name type="scientific">Dissoconium aciculare CBS 342.82</name>
    <dbReference type="NCBI Taxonomy" id="1314786"/>
    <lineage>
        <taxon>Eukaryota</taxon>
        <taxon>Fungi</taxon>
        <taxon>Dikarya</taxon>
        <taxon>Ascomycota</taxon>
        <taxon>Pezizomycotina</taxon>
        <taxon>Dothideomycetes</taxon>
        <taxon>Dothideomycetidae</taxon>
        <taxon>Mycosphaerellales</taxon>
        <taxon>Dissoconiaceae</taxon>
        <taxon>Dissoconium</taxon>
    </lineage>
</organism>
<gene>
    <name evidence="4" type="ORF">K489DRAFT_311042</name>
</gene>
<reference evidence="4" key="3">
    <citation type="submission" date="2025-08" db="UniProtKB">
        <authorList>
            <consortium name="RefSeq"/>
        </authorList>
    </citation>
    <scope>IDENTIFICATION</scope>
    <source>
        <strain evidence="4">CBS 342.82</strain>
    </source>
</reference>
<evidence type="ECO:0000313" key="4">
    <source>
        <dbReference type="RefSeq" id="XP_033464153.1"/>
    </source>
</evidence>
<proteinExistence type="predicted"/>
<evidence type="ECO:0000256" key="1">
    <source>
        <dbReference type="SAM" id="SignalP"/>
    </source>
</evidence>
<dbReference type="InterPro" id="IPR012334">
    <property type="entry name" value="Pectin_lyas_fold"/>
</dbReference>
<protein>
    <submittedName>
        <fullName evidence="4">Glycoside hydrolase family 55 protein</fullName>
    </submittedName>
</protein>
<keyword evidence="4" id="KW-0378">Hydrolase</keyword>
<dbReference type="PANTHER" id="PTHR33928">
    <property type="entry name" value="POLYGALACTURONASE QRT3"/>
    <property type="match status" value="1"/>
</dbReference>
<keyword evidence="1" id="KW-0732">Signal</keyword>
<feature type="chain" id="PRO_5026728379" evidence="1">
    <location>
        <begin position="26"/>
        <end position="786"/>
    </location>
</feature>
<keyword evidence="3" id="KW-1185">Reference proteome</keyword>
<feature type="domain" description="Rhamnogalacturonase A/B/Epimerase-like pectate lyase" evidence="2">
    <location>
        <begin position="65"/>
        <end position="284"/>
    </location>
</feature>
<evidence type="ECO:0000313" key="3">
    <source>
        <dbReference type="Proteomes" id="UP000504637"/>
    </source>
</evidence>
<reference evidence="4" key="1">
    <citation type="submission" date="2020-01" db="EMBL/GenBank/DDBJ databases">
        <authorList>
            <consortium name="DOE Joint Genome Institute"/>
            <person name="Haridas S."/>
            <person name="Albert R."/>
            <person name="Binder M."/>
            <person name="Bloem J."/>
            <person name="Labutti K."/>
            <person name="Salamov A."/>
            <person name="Andreopoulos B."/>
            <person name="Baker S.E."/>
            <person name="Barry K."/>
            <person name="Bills G."/>
            <person name="Bluhm B.H."/>
            <person name="Cannon C."/>
            <person name="Castanera R."/>
            <person name="Culley D.E."/>
            <person name="Daum C."/>
            <person name="Ezra D."/>
            <person name="Gonzalez J.B."/>
            <person name="Henrissat B."/>
            <person name="Kuo A."/>
            <person name="Liang C."/>
            <person name="Lipzen A."/>
            <person name="Lutzoni F."/>
            <person name="Magnuson J."/>
            <person name="Mondo S."/>
            <person name="Nolan M."/>
            <person name="Ohm R."/>
            <person name="Pangilinan J."/>
            <person name="Park H.-J."/>
            <person name="Ramirez L."/>
            <person name="Alfaro M."/>
            <person name="Sun H."/>
            <person name="Tritt A."/>
            <person name="Yoshinaga Y."/>
            <person name="Zwiers L.-H."/>
            <person name="Turgeon B.G."/>
            <person name="Goodwin S.B."/>
            <person name="Spatafora J.W."/>
            <person name="Crous P.W."/>
            <person name="Grigoriev I.V."/>
        </authorList>
    </citation>
    <scope>NUCLEOTIDE SEQUENCE</scope>
    <source>
        <strain evidence="4">CBS 342.82</strain>
    </source>
</reference>
<dbReference type="AlphaFoldDB" id="A0A6J3MJK4"/>
<dbReference type="RefSeq" id="XP_033464153.1">
    <property type="nucleotide sequence ID" value="XM_033600752.1"/>
</dbReference>
<dbReference type="GeneID" id="54358552"/>
<dbReference type="SUPFAM" id="SSF51126">
    <property type="entry name" value="Pectin lyase-like"/>
    <property type="match status" value="2"/>
</dbReference>
<dbReference type="InterPro" id="IPR011050">
    <property type="entry name" value="Pectin_lyase_fold/virulence"/>
</dbReference>
<reference evidence="4" key="2">
    <citation type="submission" date="2020-04" db="EMBL/GenBank/DDBJ databases">
        <authorList>
            <consortium name="NCBI Genome Project"/>
        </authorList>
    </citation>
    <scope>NUCLEOTIDE SEQUENCE</scope>
    <source>
        <strain evidence="4">CBS 342.82</strain>
    </source>
</reference>
<dbReference type="Proteomes" id="UP000504637">
    <property type="component" value="Unplaced"/>
</dbReference>
<evidence type="ECO:0000259" key="2">
    <source>
        <dbReference type="Pfam" id="PF12708"/>
    </source>
</evidence>
<feature type="domain" description="Rhamnogalacturonase A/B/Epimerase-like pectate lyase" evidence="2">
    <location>
        <begin position="413"/>
        <end position="482"/>
    </location>
</feature>
<dbReference type="InterPro" id="IPR024535">
    <property type="entry name" value="RHGA/B-epi-like_pectate_lyase"/>
</dbReference>
<dbReference type="Gene3D" id="2.160.20.10">
    <property type="entry name" value="Single-stranded right-handed beta-helix, Pectin lyase-like"/>
    <property type="match status" value="2"/>
</dbReference>
<dbReference type="InterPro" id="IPR039279">
    <property type="entry name" value="QRT3-like"/>
</dbReference>
<dbReference type="CDD" id="cd23668">
    <property type="entry name" value="GH55_beta13glucanase-like"/>
    <property type="match status" value="1"/>
</dbReference>
<accession>A0A6J3MJK4</accession>
<dbReference type="Pfam" id="PF12708">
    <property type="entry name" value="Pect-lyase_RHGA_epim"/>
    <property type="match status" value="2"/>
</dbReference>
<dbReference type="GO" id="GO:0004650">
    <property type="term" value="F:polygalacturonase activity"/>
    <property type="evidence" value="ECO:0007669"/>
    <property type="project" value="InterPro"/>
</dbReference>
<sequence length="786" mass="83918">MVSVRSISLLASALCASLLAPLAQAVALPLQQSIESRAPSSSYWVANVKRQGSVWGNSDSNYQVFRNVMDPKYGAKGDGVTDDTDAINRAISDGNRCGQGCQSSTTTPALVYFPAGTYLVSKPIQMYYYTQMVGDATNLPVIRASSSFSGMAVMDSDPYGEGGVNWFVNQNNFFRQVRNFVIDLTGAPNAAAGIHWQVAQATSLQNMHFKMTPGSQQLGIFMDNGSGGWFSDLLFTGGKFGAFLGSQQFTSRNLTFDGCSTAVYMNWNWGWVLSGLTVRNANIAVDMSNSQSVGSVIISDSNFGNSNIGVSSAYKTSGNNPATGGTLIIDNVDMSSVGTPVMGPNNTPFLSNRGKINYWASGDGYSKTATGSPSQGQISSAPSKNAALLDSNGKIFSRSKPQYEGVSASSILSAKANGCKGDGNTIDTAAIQAFLNKVASTSGAVAYFDHGAYLVDDTIRVPANIKITGEIWPLIVAKGSSFSDASNPKPVFQVGQPGESGSVEITDMLFSTNGPAPGAVMIQWNLKSSQGASGMWDAHVRIGGSYGSNLQTGNCPKYGTPQKQCAGVFLMFDAAPSSGGVYLENTWFWVADHDMEIQAQTQTSIYSARGALFRSTNGPTWLWGTASEHSMFYNYQFSGISAANGIFGGFMQTETPYFQPNPTSLGLSWLPTNSAYDDPSFANCKSGSSSAPCEEAWGLRVVNSKSVLLYAVGMYNFFNGYNQDCVKNNNCQQNMISLENSQVAMYGVTTKAAVNMISDTAFPNRAILDSSHRNNFGATLAYYINY</sequence>
<dbReference type="PANTHER" id="PTHR33928:SF2">
    <property type="entry name" value="PECTATE LYASE SUPERFAMILY PROTEIN DOMAIN-CONTAINING PROTEIN-RELATED"/>
    <property type="match status" value="1"/>
</dbReference>
<dbReference type="OrthoDB" id="1046782at2759"/>
<feature type="signal peptide" evidence="1">
    <location>
        <begin position="1"/>
        <end position="25"/>
    </location>
</feature>
<name>A0A6J3MJK4_9PEZI</name>